<sequence>MTTHVPTILTSTAGHGSRRAAPRCGPKPLPEGPRAAPPQDPVLEGLPPLGGFAACGLDGSLRNPRQARRFVAHTLHSWQLPLLVADMTVVVDELVTSAVRCALLAEPQQSSADYPLWLGLVRHPGHVVCSVADPSPEPPGQRDTHSAGLDFDGCDLDGFGLELISALSESWSWSLTEPRGKTVWASLALPGGG</sequence>
<feature type="compositionally biased region" description="Pro residues" evidence="2">
    <location>
        <begin position="25"/>
        <end position="40"/>
    </location>
</feature>
<evidence type="ECO:0000259" key="3">
    <source>
        <dbReference type="Pfam" id="PF13581"/>
    </source>
</evidence>
<name>A0A6A0B1C3_9ACTN</name>
<dbReference type="PANTHER" id="PTHR35526">
    <property type="entry name" value="ANTI-SIGMA-F FACTOR RSBW-RELATED"/>
    <property type="match status" value="1"/>
</dbReference>
<dbReference type="Proteomes" id="UP000484988">
    <property type="component" value="Unassembled WGS sequence"/>
</dbReference>
<dbReference type="InterPro" id="IPR036890">
    <property type="entry name" value="HATPase_C_sf"/>
</dbReference>
<dbReference type="Pfam" id="PF13581">
    <property type="entry name" value="HATPase_c_2"/>
    <property type="match status" value="1"/>
</dbReference>
<evidence type="ECO:0000313" key="5">
    <source>
        <dbReference type="Proteomes" id="UP000484988"/>
    </source>
</evidence>
<keyword evidence="1" id="KW-0808">Transferase</keyword>
<dbReference type="InterPro" id="IPR003594">
    <property type="entry name" value="HATPase_dom"/>
</dbReference>
<protein>
    <submittedName>
        <fullName evidence="4">ATP-binding protein</fullName>
    </submittedName>
</protein>
<keyword evidence="1" id="KW-0418">Kinase</keyword>
<evidence type="ECO:0000313" key="4">
    <source>
        <dbReference type="EMBL" id="GFH39059.1"/>
    </source>
</evidence>
<keyword evidence="4" id="KW-0547">Nucleotide-binding</keyword>
<dbReference type="CDD" id="cd16936">
    <property type="entry name" value="HATPase_RsbW-like"/>
    <property type="match status" value="1"/>
</dbReference>
<proteinExistence type="predicted"/>
<dbReference type="GO" id="GO:0005524">
    <property type="term" value="F:ATP binding"/>
    <property type="evidence" value="ECO:0007669"/>
    <property type="project" value="UniProtKB-KW"/>
</dbReference>
<comment type="caution">
    <text evidence="4">The sequence shown here is derived from an EMBL/GenBank/DDBJ whole genome shotgun (WGS) entry which is preliminary data.</text>
</comment>
<organism evidence="4 5">
    <name type="scientific">Streptomyces pacificus</name>
    <dbReference type="NCBI Taxonomy" id="2705029"/>
    <lineage>
        <taxon>Bacteria</taxon>
        <taxon>Bacillati</taxon>
        <taxon>Actinomycetota</taxon>
        <taxon>Actinomycetes</taxon>
        <taxon>Kitasatosporales</taxon>
        <taxon>Streptomycetaceae</taxon>
        <taxon>Streptomyces</taxon>
    </lineage>
</organism>
<dbReference type="PANTHER" id="PTHR35526:SF3">
    <property type="entry name" value="ANTI-SIGMA-F FACTOR RSBW"/>
    <property type="match status" value="1"/>
</dbReference>
<dbReference type="GO" id="GO:0004674">
    <property type="term" value="F:protein serine/threonine kinase activity"/>
    <property type="evidence" value="ECO:0007669"/>
    <property type="project" value="UniProtKB-KW"/>
</dbReference>
<evidence type="ECO:0000256" key="1">
    <source>
        <dbReference type="ARBA" id="ARBA00022527"/>
    </source>
</evidence>
<feature type="domain" description="Histidine kinase/HSP90-like ATPase" evidence="3">
    <location>
        <begin position="62"/>
        <end position="186"/>
    </location>
</feature>
<keyword evidence="5" id="KW-1185">Reference proteome</keyword>
<evidence type="ECO:0000256" key="2">
    <source>
        <dbReference type="SAM" id="MobiDB-lite"/>
    </source>
</evidence>
<dbReference type="Gene3D" id="3.30.565.10">
    <property type="entry name" value="Histidine kinase-like ATPase, C-terminal domain"/>
    <property type="match status" value="1"/>
</dbReference>
<keyword evidence="1" id="KW-0723">Serine/threonine-protein kinase</keyword>
<keyword evidence="4" id="KW-0067">ATP-binding</keyword>
<reference evidence="4 5" key="1">
    <citation type="submission" date="2020-02" db="EMBL/GenBank/DDBJ databases">
        <title>Whole Genome Shotgun Sequence of Streptomyces sp. strain CWH03.</title>
        <authorList>
            <person name="Dohra H."/>
            <person name="Kodani S."/>
            <person name="Yamamura H."/>
        </authorList>
    </citation>
    <scope>NUCLEOTIDE SEQUENCE [LARGE SCALE GENOMIC DNA]</scope>
    <source>
        <strain evidence="4 5">CWH03</strain>
    </source>
</reference>
<gene>
    <name evidence="4" type="ORF">SCWH03_53240</name>
</gene>
<dbReference type="EMBL" id="BLLG01000022">
    <property type="protein sequence ID" value="GFH39059.1"/>
    <property type="molecule type" value="Genomic_DNA"/>
</dbReference>
<dbReference type="InterPro" id="IPR050267">
    <property type="entry name" value="Anti-sigma-factor_SerPK"/>
</dbReference>
<feature type="compositionally biased region" description="Polar residues" evidence="2">
    <location>
        <begin position="1"/>
        <end position="14"/>
    </location>
</feature>
<feature type="region of interest" description="Disordered" evidence="2">
    <location>
        <begin position="1"/>
        <end position="43"/>
    </location>
</feature>
<dbReference type="AlphaFoldDB" id="A0A6A0B1C3"/>
<accession>A0A6A0B1C3</accession>